<keyword evidence="2" id="KW-1185">Reference proteome</keyword>
<proteinExistence type="predicted"/>
<accession>A0A368HBS7</accession>
<dbReference type="OrthoDB" id="5830438at2759"/>
<dbReference type="EMBL" id="JOJR01000005">
    <property type="protein sequence ID" value="RCN52787.1"/>
    <property type="molecule type" value="Genomic_DNA"/>
</dbReference>
<reference evidence="1 2" key="1">
    <citation type="submission" date="2014-10" db="EMBL/GenBank/DDBJ databases">
        <title>Draft genome of the hookworm Ancylostoma caninum.</title>
        <authorList>
            <person name="Mitreva M."/>
        </authorList>
    </citation>
    <scope>NUCLEOTIDE SEQUENCE [LARGE SCALE GENOMIC DNA]</scope>
    <source>
        <strain evidence="1 2">Baltimore</strain>
    </source>
</reference>
<comment type="caution">
    <text evidence="1">The sequence shown here is derived from an EMBL/GenBank/DDBJ whole genome shotgun (WGS) entry which is preliminary data.</text>
</comment>
<dbReference type="STRING" id="29170.A0A368HBS7"/>
<name>A0A368HBS7_ANCCA</name>
<dbReference type="AlphaFoldDB" id="A0A368HBS7"/>
<evidence type="ECO:0000313" key="2">
    <source>
        <dbReference type="Proteomes" id="UP000252519"/>
    </source>
</evidence>
<gene>
    <name evidence="1" type="ORF">ANCCAN_01164</name>
</gene>
<dbReference type="Proteomes" id="UP000252519">
    <property type="component" value="Unassembled WGS sequence"/>
</dbReference>
<protein>
    <submittedName>
        <fullName evidence="1">Uncharacterized protein</fullName>
    </submittedName>
</protein>
<organism evidence="1 2">
    <name type="scientific">Ancylostoma caninum</name>
    <name type="common">Dog hookworm</name>
    <dbReference type="NCBI Taxonomy" id="29170"/>
    <lineage>
        <taxon>Eukaryota</taxon>
        <taxon>Metazoa</taxon>
        <taxon>Ecdysozoa</taxon>
        <taxon>Nematoda</taxon>
        <taxon>Chromadorea</taxon>
        <taxon>Rhabditida</taxon>
        <taxon>Rhabditina</taxon>
        <taxon>Rhabditomorpha</taxon>
        <taxon>Strongyloidea</taxon>
        <taxon>Ancylostomatidae</taxon>
        <taxon>Ancylostomatinae</taxon>
        <taxon>Ancylostoma</taxon>
    </lineage>
</organism>
<sequence>MDFLRKCAEMNVMPVSVMSTGGHYFRFRSATVDTTTPAPPAAEVKRPRRVNHLRFDQRETRFSLSEKLSGTASISRNILLIVKIICYKNQGQRHVPAYATDIRSHKFMVTTEITGKVQPRGKAKHER</sequence>
<evidence type="ECO:0000313" key="1">
    <source>
        <dbReference type="EMBL" id="RCN52787.1"/>
    </source>
</evidence>